<reference evidence="1 2" key="1">
    <citation type="submission" date="2017-09" db="EMBL/GenBank/DDBJ databases">
        <title>WGS assembly of Aquilegia coerulea Goldsmith.</title>
        <authorList>
            <person name="Hodges S."/>
            <person name="Kramer E."/>
            <person name="Nordborg M."/>
            <person name="Tomkins J."/>
            <person name="Borevitz J."/>
            <person name="Derieg N."/>
            <person name="Yan J."/>
            <person name="Mihaltcheva S."/>
            <person name="Hayes R.D."/>
            <person name="Rokhsar D."/>
        </authorList>
    </citation>
    <scope>NUCLEOTIDE SEQUENCE [LARGE SCALE GENOMIC DNA]</scope>
    <source>
        <strain evidence="2">cv. Goldsmith</strain>
    </source>
</reference>
<dbReference type="InParanoid" id="A0A2G5F101"/>
<dbReference type="AlphaFoldDB" id="A0A2G5F101"/>
<evidence type="ECO:0000313" key="1">
    <source>
        <dbReference type="EMBL" id="PIA61649.1"/>
    </source>
</evidence>
<gene>
    <name evidence="1" type="ORF">AQUCO_00300880v1</name>
</gene>
<organism evidence="1 2">
    <name type="scientific">Aquilegia coerulea</name>
    <name type="common">Rocky mountain columbine</name>
    <dbReference type="NCBI Taxonomy" id="218851"/>
    <lineage>
        <taxon>Eukaryota</taxon>
        <taxon>Viridiplantae</taxon>
        <taxon>Streptophyta</taxon>
        <taxon>Embryophyta</taxon>
        <taxon>Tracheophyta</taxon>
        <taxon>Spermatophyta</taxon>
        <taxon>Magnoliopsida</taxon>
        <taxon>Ranunculales</taxon>
        <taxon>Ranunculaceae</taxon>
        <taxon>Thalictroideae</taxon>
        <taxon>Aquilegia</taxon>
    </lineage>
</organism>
<dbReference type="Proteomes" id="UP000230069">
    <property type="component" value="Unassembled WGS sequence"/>
</dbReference>
<accession>A0A2G5F101</accession>
<keyword evidence="2" id="KW-1185">Reference proteome</keyword>
<evidence type="ECO:0000313" key="2">
    <source>
        <dbReference type="Proteomes" id="UP000230069"/>
    </source>
</evidence>
<dbReference type="EMBL" id="KZ305020">
    <property type="protein sequence ID" value="PIA61649.1"/>
    <property type="molecule type" value="Genomic_DNA"/>
</dbReference>
<proteinExistence type="predicted"/>
<sequence length="173" mass="19866">MKTTSKSSSGKVSYEKSSDSSRQFYLHKRCTSFNVAILALVLFDVDDTQYVSIPHDDQSINFIICSELMDPPTFTKFKTFLARWRVDQSMNFIRWALGSTTVRITDEYIYGCIRKMVVAVRANDIYTNLILTSEVSFRVMTGVNGHGNHWKTTRESKTIHSRNKNIGRISRCS</sequence>
<protein>
    <submittedName>
        <fullName evidence="1">Uncharacterized protein</fullName>
    </submittedName>
</protein>
<name>A0A2G5F101_AQUCA</name>